<accession>E6LM62</accession>
<dbReference type="SUPFAM" id="SSF51197">
    <property type="entry name" value="Clavaminate synthase-like"/>
    <property type="match status" value="1"/>
</dbReference>
<dbReference type="Pfam" id="PF04074">
    <property type="entry name" value="DUF386"/>
    <property type="match status" value="1"/>
</dbReference>
<organism evidence="1 2">
    <name type="scientific">Lachnoanaerobaculum saburreum DSM 3986</name>
    <dbReference type="NCBI Taxonomy" id="887325"/>
    <lineage>
        <taxon>Bacteria</taxon>
        <taxon>Bacillati</taxon>
        <taxon>Bacillota</taxon>
        <taxon>Clostridia</taxon>
        <taxon>Lachnospirales</taxon>
        <taxon>Lachnospiraceae</taxon>
        <taxon>Lachnoanaerobaculum</taxon>
    </lineage>
</organism>
<dbReference type="PANTHER" id="PTHR34986:SF1">
    <property type="entry name" value="PROTEIN YIAL"/>
    <property type="match status" value="1"/>
</dbReference>
<dbReference type="AlphaFoldDB" id="E6LM62"/>
<dbReference type="InterPro" id="IPR037012">
    <property type="entry name" value="NanQ/TabA/YiaL_sf"/>
</dbReference>
<dbReference type="Gene3D" id="2.60.120.370">
    <property type="entry name" value="YhcH/YjgK/YiaL"/>
    <property type="match status" value="1"/>
</dbReference>
<dbReference type="EMBL" id="AEPW01000045">
    <property type="protein sequence ID" value="EFU77048.1"/>
    <property type="molecule type" value="Genomic_DNA"/>
</dbReference>
<dbReference type="eggNOG" id="COG2731">
    <property type="taxonomic scope" value="Bacteria"/>
</dbReference>
<protein>
    <submittedName>
        <fullName evidence="1">YhcH/YjgK/YiaL family protein</fullName>
    </submittedName>
</protein>
<sequence length="174" mass="20341">MNRIQLIYYKGIIYYKELIYKGENMFFTNIKLAKKYNYLDEKFLKAYDWLESHDLKSLPVGKYEIAGSDVVANVQEYTTLKVEEKKFEAHDKFFDIQYMVEGVEFFGICDREGLKVKETKPENDVLFFKTPDIYGHVILHPGEFIVVAPEDAHMPGCCVDKPEYAKKAVVKVRV</sequence>
<proteinExistence type="predicted"/>
<comment type="caution">
    <text evidence="1">The sequence shown here is derived from an EMBL/GenBank/DDBJ whole genome shotgun (WGS) entry which is preliminary data.</text>
</comment>
<gene>
    <name evidence="1" type="ORF">HMPREF0381_1047</name>
</gene>
<name>E6LM62_9FIRM</name>
<dbReference type="InterPro" id="IPR004375">
    <property type="entry name" value="NanQ/TabA/YiaL"/>
</dbReference>
<evidence type="ECO:0000313" key="1">
    <source>
        <dbReference type="EMBL" id="EFU77048.1"/>
    </source>
</evidence>
<dbReference type="HOGENOM" id="CLU_107139_2_0_9"/>
<dbReference type="GO" id="GO:0005829">
    <property type="term" value="C:cytosol"/>
    <property type="evidence" value="ECO:0007669"/>
    <property type="project" value="TreeGrafter"/>
</dbReference>
<reference evidence="1 2" key="1">
    <citation type="submission" date="2010-12" db="EMBL/GenBank/DDBJ databases">
        <authorList>
            <person name="Muzny D."/>
            <person name="Qin X."/>
            <person name="Deng J."/>
            <person name="Jiang H."/>
            <person name="Liu Y."/>
            <person name="Qu J."/>
            <person name="Song X.-Z."/>
            <person name="Zhang L."/>
            <person name="Thornton R."/>
            <person name="Coyle M."/>
            <person name="Francisco L."/>
            <person name="Jackson L."/>
            <person name="Javaid M."/>
            <person name="Korchina V."/>
            <person name="Kovar C."/>
            <person name="Mata R."/>
            <person name="Mathew T."/>
            <person name="Ngo R."/>
            <person name="Nguyen L."/>
            <person name="Nguyen N."/>
            <person name="Okwuonu G."/>
            <person name="Ongeri F."/>
            <person name="Pham C."/>
            <person name="Simmons D."/>
            <person name="Wilczek-Boney K."/>
            <person name="Hale W."/>
            <person name="Jakkamsetti A."/>
            <person name="Pham P."/>
            <person name="Ruth R."/>
            <person name="San Lucas F."/>
            <person name="Warren J."/>
            <person name="Zhang J."/>
            <person name="Zhao Z."/>
            <person name="Zhou C."/>
            <person name="Zhu D."/>
            <person name="Lee S."/>
            <person name="Bess C."/>
            <person name="Blankenburg K."/>
            <person name="Forbes L."/>
            <person name="Fu Q."/>
            <person name="Gubbala S."/>
            <person name="Hirani K."/>
            <person name="Jayaseelan J.C."/>
            <person name="Lara F."/>
            <person name="Munidasa M."/>
            <person name="Palculict T."/>
            <person name="Patil S."/>
            <person name="Pu L.-L."/>
            <person name="Saada N."/>
            <person name="Tang L."/>
            <person name="Weissenberger G."/>
            <person name="Zhu Y."/>
            <person name="Hemphill L."/>
            <person name="Shang Y."/>
            <person name="Youmans B."/>
            <person name="Ayvaz T."/>
            <person name="Ross M."/>
            <person name="Santibanez J."/>
            <person name="Aqrawi P."/>
            <person name="Gross S."/>
            <person name="Joshi V."/>
            <person name="Fowler G."/>
            <person name="Nazareth L."/>
            <person name="Reid J."/>
            <person name="Worley K."/>
            <person name="Petrosino J."/>
            <person name="Highlander S."/>
            <person name="Gibbs R."/>
        </authorList>
    </citation>
    <scope>NUCLEOTIDE SEQUENCE [LARGE SCALE GENOMIC DNA]</scope>
    <source>
        <strain evidence="1 2">DSM 3986</strain>
    </source>
</reference>
<evidence type="ECO:0000313" key="2">
    <source>
        <dbReference type="Proteomes" id="UP000003434"/>
    </source>
</evidence>
<dbReference type="PANTHER" id="PTHR34986">
    <property type="entry name" value="EVOLVED BETA-GALACTOSIDASE SUBUNIT BETA"/>
    <property type="match status" value="1"/>
</dbReference>
<dbReference type="NCBIfam" id="TIGR00022">
    <property type="entry name" value="YhcH/YjgK/YiaL family protein"/>
    <property type="match status" value="1"/>
</dbReference>
<dbReference type="Proteomes" id="UP000003434">
    <property type="component" value="Unassembled WGS sequence"/>
</dbReference>